<evidence type="ECO:0000313" key="14">
    <source>
        <dbReference type="Proteomes" id="UP000186141"/>
    </source>
</evidence>
<keyword evidence="2 10" id="KW-0813">Transport</keyword>
<dbReference type="InterPro" id="IPR004772">
    <property type="entry name" value="TrkH"/>
</dbReference>
<comment type="subcellular location">
    <subcellularLocation>
        <location evidence="10">Cell inner membrane</location>
        <topology evidence="10">Multi-pass membrane protein</topology>
    </subcellularLocation>
    <subcellularLocation>
        <location evidence="1">Cell membrane</location>
        <topology evidence="1">Multi-pass membrane protein</topology>
    </subcellularLocation>
</comment>
<dbReference type="GO" id="GO:0005886">
    <property type="term" value="C:plasma membrane"/>
    <property type="evidence" value="ECO:0007669"/>
    <property type="project" value="UniProtKB-SubCell"/>
</dbReference>
<feature type="transmembrane region" description="Helical" evidence="12">
    <location>
        <begin position="71"/>
        <end position="92"/>
    </location>
</feature>
<evidence type="ECO:0000256" key="8">
    <source>
        <dbReference type="ARBA" id="ARBA00023065"/>
    </source>
</evidence>
<dbReference type="RefSeq" id="WP_076532741.1">
    <property type="nucleotide sequence ID" value="NZ_BMEH01000006.1"/>
</dbReference>
<protein>
    <recommendedName>
        <fullName evidence="10">Trk system potassium uptake protein</fullName>
    </recommendedName>
</protein>
<keyword evidence="7 12" id="KW-1133">Transmembrane helix</keyword>
<keyword evidence="4 10" id="KW-0633">Potassium transport</keyword>
<evidence type="ECO:0000256" key="7">
    <source>
        <dbReference type="ARBA" id="ARBA00022989"/>
    </source>
</evidence>
<evidence type="ECO:0000256" key="2">
    <source>
        <dbReference type="ARBA" id="ARBA00022448"/>
    </source>
</evidence>
<gene>
    <name evidence="13" type="ORF">SAMN05421774_106184</name>
</gene>
<keyword evidence="5 12" id="KW-0812">Transmembrane</keyword>
<reference evidence="13 14" key="1">
    <citation type="submission" date="2017-01" db="EMBL/GenBank/DDBJ databases">
        <authorList>
            <person name="Mah S.A."/>
            <person name="Swanson W.J."/>
            <person name="Moy G.W."/>
            <person name="Vacquier V.D."/>
        </authorList>
    </citation>
    <scope>NUCLEOTIDE SEQUENCE [LARGE SCALE GENOMIC DNA]</scope>
    <source>
        <strain evidence="13 14">DSM 26375</strain>
    </source>
</reference>
<feature type="transmembrane region" description="Helical" evidence="12">
    <location>
        <begin position="235"/>
        <end position="252"/>
    </location>
</feature>
<evidence type="ECO:0000256" key="5">
    <source>
        <dbReference type="ARBA" id="ARBA00022692"/>
    </source>
</evidence>
<dbReference type="OrthoDB" id="9810952at2"/>
<feature type="binding site" evidence="11">
    <location>
        <position position="220"/>
    </location>
    <ligand>
        <name>K(+)</name>
        <dbReference type="ChEBI" id="CHEBI:29103"/>
    </ligand>
</feature>
<feature type="transmembrane region" description="Helical" evidence="12">
    <location>
        <begin position="462"/>
        <end position="481"/>
    </location>
</feature>
<evidence type="ECO:0000256" key="11">
    <source>
        <dbReference type="PIRSR" id="PIRSR006247-1"/>
    </source>
</evidence>
<keyword evidence="3 10" id="KW-1003">Cell membrane</keyword>
<accession>A0A1N7PVT7</accession>
<evidence type="ECO:0000256" key="12">
    <source>
        <dbReference type="SAM" id="Phobius"/>
    </source>
</evidence>
<dbReference type="InterPro" id="IPR003445">
    <property type="entry name" value="Cat_transpt"/>
</dbReference>
<keyword evidence="14" id="KW-1185">Reference proteome</keyword>
<dbReference type="STRING" id="1086013.SAMN05421774_106184"/>
<feature type="transmembrane region" description="Helical" evidence="12">
    <location>
        <begin position="134"/>
        <end position="153"/>
    </location>
</feature>
<feature type="transmembrane region" description="Helical" evidence="12">
    <location>
        <begin position="40"/>
        <end position="59"/>
    </location>
</feature>
<comment type="similarity">
    <text evidence="10">Belongs to the TrkH potassium transport family.</text>
</comment>
<name>A0A1N7PVT7_9RHOB</name>
<feature type="binding site" evidence="11">
    <location>
        <position position="315"/>
    </location>
    <ligand>
        <name>K(+)</name>
        <dbReference type="ChEBI" id="CHEBI:29103"/>
    </ligand>
</feature>
<evidence type="ECO:0000256" key="6">
    <source>
        <dbReference type="ARBA" id="ARBA00022958"/>
    </source>
</evidence>
<feature type="transmembrane region" description="Helical" evidence="12">
    <location>
        <begin position="322"/>
        <end position="340"/>
    </location>
</feature>
<evidence type="ECO:0000256" key="10">
    <source>
        <dbReference type="PIRNR" id="PIRNR006247"/>
    </source>
</evidence>
<keyword evidence="11" id="KW-0479">Metal-binding</keyword>
<keyword evidence="6 10" id="KW-0630">Potassium</keyword>
<sequence>MLDLRPVGYVIGLLTATLGVLMLFPLALDLAAGDGNWRSFAESAAITFVCGVLLALACANGTGSGLNLRQSFVLTTGVWIVLPAFGSLPLMLGAPGVGLTDALFESMSGLTTTGTTVLTGLDSLPPGTNLWRAMLQWLGGLGIVVVALIFLPVMKVGGMQFFRAEGFDTLGKVLPRALDISAALVQIYVLMTLACAAAFWALGMNGYEAVIHALSAVSTGGFSNRDTSFTEFSQPLHYVAGIFMILATLPFIRFIQLMQGHARPMWQDGQVRAYLRWTGYAIGAIIAWRVLAGQDTLPGALHDTVFNVISIFSGTGYSSGDVLVWGHLPFVILLIVGFIGGCTSSTGCSVKVFRYLVMFQAIGTQIRRILMPYSVQPVRLDGRTVDDDVINSVIVFFTMFVLSFGLLAVALSMAGLPPRTALTAAWTSIADIGPVYGPMVGPTGAVDGFPTSAKWLMIGGMLVGRLELMSVYVLLTVRFWAR</sequence>
<dbReference type="AlphaFoldDB" id="A0A1N7PVT7"/>
<evidence type="ECO:0000256" key="4">
    <source>
        <dbReference type="ARBA" id="ARBA00022538"/>
    </source>
</evidence>
<evidence type="ECO:0000256" key="1">
    <source>
        <dbReference type="ARBA" id="ARBA00004651"/>
    </source>
</evidence>
<evidence type="ECO:0000313" key="13">
    <source>
        <dbReference type="EMBL" id="SIT14706.1"/>
    </source>
</evidence>
<dbReference type="PANTHER" id="PTHR32024">
    <property type="entry name" value="TRK SYSTEM POTASSIUM UPTAKE PROTEIN TRKG-RELATED"/>
    <property type="match status" value="1"/>
</dbReference>
<dbReference type="PIRSF" id="PIRSF006247">
    <property type="entry name" value="TrkH"/>
    <property type="match status" value="1"/>
</dbReference>
<proteinExistence type="inferred from homology"/>
<keyword evidence="8 10" id="KW-0406">Ion transport</keyword>
<dbReference type="Proteomes" id="UP000186141">
    <property type="component" value="Unassembled WGS sequence"/>
</dbReference>
<comment type="function">
    <text evidence="10">Low-affinity potassium transport system. Interacts with Trk system potassium uptake protein TrkA.</text>
</comment>
<feature type="transmembrane region" description="Helical" evidence="12">
    <location>
        <begin position="180"/>
        <end position="202"/>
    </location>
</feature>
<evidence type="ECO:0000256" key="9">
    <source>
        <dbReference type="ARBA" id="ARBA00023136"/>
    </source>
</evidence>
<feature type="transmembrane region" description="Helical" evidence="12">
    <location>
        <begin position="390"/>
        <end position="411"/>
    </location>
</feature>
<dbReference type="Pfam" id="PF02386">
    <property type="entry name" value="TrkH"/>
    <property type="match status" value="2"/>
</dbReference>
<dbReference type="GO" id="GO:0015379">
    <property type="term" value="F:potassium:chloride symporter activity"/>
    <property type="evidence" value="ECO:0007669"/>
    <property type="project" value="InterPro"/>
</dbReference>
<dbReference type="GO" id="GO:0046872">
    <property type="term" value="F:metal ion binding"/>
    <property type="evidence" value="ECO:0007669"/>
    <property type="project" value="UniProtKB-KW"/>
</dbReference>
<feature type="transmembrane region" description="Helical" evidence="12">
    <location>
        <begin position="7"/>
        <end position="28"/>
    </location>
</feature>
<keyword evidence="9 10" id="KW-0472">Membrane</keyword>
<keyword evidence="10" id="KW-0997">Cell inner membrane</keyword>
<feature type="binding site" evidence="11">
    <location>
        <position position="112"/>
    </location>
    <ligand>
        <name>K(+)</name>
        <dbReference type="ChEBI" id="CHEBI:29103"/>
    </ligand>
</feature>
<organism evidence="13 14">
    <name type="scientific">Gemmobacter megaterium</name>
    <dbReference type="NCBI Taxonomy" id="1086013"/>
    <lineage>
        <taxon>Bacteria</taxon>
        <taxon>Pseudomonadati</taxon>
        <taxon>Pseudomonadota</taxon>
        <taxon>Alphaproteobacteria</taxon>
        <taxon>Rhodobacterales</taxon>
        <taxon>Paracoccaceae</taxon>
        <taxon>Gemmobacter</taxon>
    </lineage>
</organism>
<feature type="binding site" evidence="11">
    <location>
        <position position="113"/>
    </location>
    <ligand>
        <name>K(+)</name>
        <dbReference type="ChEBI" id="CHEBI:29103"/>
    </ligand>
</feature>
<dbReference type="EMBL" id="FTOT01000006">
    <property type="protein sequence ID" value="SIT14706.1"/>
    <property type="molecule type" value="Genomic_DNA"/>
</dbReference>
<evidence type="ECO:0000256" key="3">
    <source>
        <dbReference type="ARBA" id="ARBA00022475"/>
    </source>
</evidence>
<dbReference type="PANTHER" id="PTHR32024:SF3">
    <property type="entry name" value="TRK SYSTEM POTASSIUM UPTAKE PROTEIN"/>
    <property type="match status" value="1"/>
</dbReference>
<feature type="transmembrane region" description="Helical" evidence="12">
    <location>
        <begin position="273"/>
        <end position="291"/>
    </location>
</feature>